<protein>
    <submittedName>
        <fullName evidence="1">Uncharacterized protein</fullName>
    </submittedName>
</protein>
<proteinExistence type="predicted"/>
<gene>
    <name evidence="1" type="ORF">BDN71DRAFT_820666</name>
</gene>
<name>A0A9P5ZFL7_PLEER</name>
<accession>A0A9P5ZFL7</accession>
<keyword evidence="2" id="KW-1185">Reference proteome</keyword>
<organism evidence="1 2">
    <name type="scientific">Pleurotus eryngii</name>
    <name type="common">Boletus of the steppes</name>
    <dbReference type="NCBI Taxonomy" id="5323"/>
    <lineage>
        <taxon>Eukaryota</taxon>
        <taxon>Fungi</taxon>
        <taxon>Dikarya</taxon>
        <taxon>Basidiomycota</taxon>
        <taxon>Agaricomycotina</taxon>
        <taxon>Agaricomycetes</taxon>
        <taxon>Agaricomycetidae</taxon>
        <taxon>Agaricales</taxon>
        <taxon>Pleurotineae</taxon>
        <taxon>Pleurotaceae</taxon>
        <taxon>Pleurotus</taxon>
    </lineage>
</organism>
<sequence length="170" mass="18684">MAPDVMTVAQLGAGGTTGACIHLRFFSSSCLFRVSNLMDIHGQARCRYPSQRPVAGDGASMSVRWLNPTRHCRQRDVLQSILARLRGCTRSVLSPQGSKPESLLQLSQLVILWTCQGIIRIPKAQMLSSNIRTAPIGILSRDRIDSIKCESCRDCASILMIGGICMYFNV</sequence>
<dbReference type="AlphaFoldDB" id="A0A9P5ZFL7"/>
<evidence type="ECO:0000313" key="1">
    <source>
        <dbReference type="EMBL" id="KAF9486829.1"/>
    </source>
</evidence>
<comment type="caution">
    <text evidence="1">The sequence shown here is derived from an EMBL/GenBank/DDBJ whole genome shotgun (WGS) entry which is preliminary data.</text>
</comment>
<evidence type="ECO:0000313" key="2">
    <source>
        <dbReference type="Proteomes" id="UP000807025"/>
    </source>
</evidence>
<reference evidence="1" key="1">
    <citation type="submission" date="2020-11" db="EMBL/GenBank/DDBJ databases">
        <authorList>
            <consortium name="DOE Joint Genome Institute"/>
            <person name="Ahrendt S."/>
            <person name="Riley R."/>
            <person name="Andreopoulos W."/>
            <person name="Labutti K."/>
            <person name="Pangilinan J."/>
            <person name="Ruiz-Duenas F.J."/>
            <person name="Barrasa J.M."/>
            <person name="Sanchez-Garcia M."/>
            <person name="Camarero S."/>
            <person name="Miyauchi S."/>
            <person name="Serrano A."/>
            <person name="Linde D."/>
            <person name="Babiker R."/>
            <person name="Drula E."/>
            <person name="Ayuso-Fernandez I."/>
            <person name="Pacheco R."/>
            <person name="Padilla G."/>
            <person name="Ferreira P."/>
            <person name="Barriuso J."/>
            <person name="Kellner H."/>
            <person name="Castanera R."/>
            <person name="Alfaro M."/>
            <person name="Ramirez L."/>
            <person name="Pisabarro A.G."/>
            <person name="Kuo A."/>
            <person name="Tritt A."/>
            <person name="Lipzen A."/>
            <person name="He G."/>
            <person name="Yan M."/>
            <person name="Ng V."/>
            <person name="Cullen D."/>
            <person name="Martin F."/>
            <person name="Rosso M.-N."/>
            <person name="Henrissat B."/>
            <person name="Hibbett D."/>
            <person name="Martinez A.T."/>
            <person name="Grigoriev I.V."/>
        </authorList>
    </citation>
    <scope>NUCLEOTIDE SEQUENCE</scope>
    <source>
        <strain evidence="1">ATCC 90797</strain>
    </source>
</reference>
<dbReference type="Proteomes" id="UP000807025">
    <property type="component" value="Unassembled WGS sequence"/>
</dbReference>
<dbReference type="EMBL" id="MU154901">
    <property type="protein sequence ID" value="KAF9486829.1"/>
    <property type="molecule type" value="Genomic_DNA"/>
</dbReference>